<reference evidence="2 3" key="1">
    <citation type="submission" date="2020-04" db="EMBL/GenBank/DDBJ databases">
        <authorList>
            <person name="Laetsch R D."/>
            <person name="Stevens L."/>
            <person name="Kumar S."/>
            <person name="Blaxter L. M."/>
        </authorList>
    </citation>
    <scope>NUCLEOTIDE SEQUENCE [LARGE SCALE GENOMIC DNA]</scope>
</reference>
<evidence type="ECO:0000313" key="2">
    <source>
        <dbReference type="EMBL" id="CAB3407963.1"/>
    </source>
</evidence>
<feature type="domain" description="F-box" evidence="1">
    <location>
        <begin position="26"/>
        <end position="70"/>
    </location>
</feature>
<organism evidence="2 3">
    <name type="scientific">Caenorhabditis bovis</name>
    <dbReference type="NCBI Taxonomy" id="2654633"/>
    <lineage>
        <taxon>Eukaryota</taxon>
        <taxon>Metazoa</taxon>
        <taxon>Ecdysozoa</taxon>
        <taxon>Nematoda</taxon>
        <taxon>Chromadorea</taxon>
        <taxon>Rhabditida</taxon>
        <taxon>Rhabditina</taxon>
        <taxon>Rhabditomorpha</taxon>
        <taxon>Rhabditoidea</taxon>
        <taxon>Rhabditidae</taxon>
        <taxon>Peloderinae</taxon>
        <taxon>Caenorhabditis</taxon>
    </lineage>
</organism>
<evidence type="ECO:0000313" key="3">
    <source>
        <dbReference type="Proteomes" id="UP000494206"/>
    </source>
</evidence>
<name>A0A8S1F2E8_9PELO</name>
<dbReference type="InterPro" id="IPR001810">
    <property type="entry name" value="F-box_dom"/>
</dbReference>
<keyword evidence="3" id="KW-1185">Reference proteome</keyword>
<proteinExistence type="predicted"/>
<dbReference type="SMART" id="SM00256">
    <property type="entry name" value="FBOX"/>
    <property type="match status" value="1"/>
</dbReference>
<dbReference type="PROSITE" id="PS50181">
    <property type="entry name" value="FBOX"/>
    <property type="match status" value="1"/>
</dbReference>
<dbReference type="Pfam" id="PF00646">
    <property type="entry name" value="F-box"/>
    <property type="match status" value="1"/>
</dbReference>
<dbReference type="SUPFAM" id="SSF81383">
    <property type="entry name" value="F-box domain"/>
    <property type="match status" value="1"/>
</dbReference>
<dbReference type="EMBL" id="CADEPM010000006">
    <property type="protein sequence ID" value="CAB3407963.1"/>
    <property type="molecule type" value="Genomic_DNA"/>
</dbReference>
<dbReference type="AlphaFoldDB" id="A0A8S1F2E8"/>
<accession>A0A8S1F2E8</accession>
<dbReference type="OrthoDB" id="5832952at2759"/>
<sequence>MNAVHNLIRKLSLRSKKKNSKKNAPNYDWSTLPFEILVEIIDKLNFFEQVRLSRTNTTIYNYVQSRFRQIKKINVVKKDIDEAIRNNPDWSRHPREYVAIRFEDDTVYMLIDEQWTGRDIRALMGMMRVFHEWIEIADIEAPIVELLVVSNSDVCMERWYTFHCTMKLFNTYDSEHFHFLCPLVGNRQVYWPQLRELTIRSEHWQTNYLSRVLDYGVKSAYIMNRQMIDNITIVMVDTKELSKLARKNLCQFRNWIGSAGWDHRCETIFLGVENNNEVSN</sequence>
<protein>
    <recommendedName>
        <fullName evidence="1">F-box domain-containing protein</fullName>
    </recommendedName>
</protein>
<dbReference type="InterPro" id="IPR036047">
    <property type="entry name" value="F-box-like_dom_sf"/>
</dbReference>
<gene>
    <name evidence="2" type="ORF">CBOVIS_LOCUS9810</name>
</gene>
<dbReference type="Proteomes" id="UP000494206">
    <property type="component" value="Unassembled WGS sequence"/>
</dbReference>
<evidence type="ECO:0000259" key="1">
    <source>
        <dbReference type="PROSITE" id="PS50181"/>
    </source>
</evidence>
<comment type="caution">
    <text evidence="2">The sequence shown here is derived from an EMBL/GenBank/DDBJ whole genome shotgun (WGS) entry which is preliminary data.</text>
</comment>